<dbReference type="SUPFAM" id="SSF52794">
    <property type="entry name" value="PTS system IIB component-like"/>
    <property type="match status" value="1"/>
</dbReference>
<keyword evidence="5" id="KW-1185">Reference proteome</keyword>
<keyword evidence="3" id="KW-0762">Sugar transport</keyword>
<reference evidence="4" key="3">
    <citation type="submission" date="2024-02" db="EMBL/GenBank/DDBJ databases">
        <authorList>
            <person name="Choi B."/>
        </authorList>
    </citation>
    <scope>NUCLEOTIDE SEQUENCE</scope>
    <source>
        <strain evidence="4">UMB1016</strain>
    </source>
</reference>
<sequence length="95" mass="10241">MLRIMAVCGSGLGTSFMVEMNIQSILKDLGVADQVTVSHTDLGNASAGDADVWIAGKDLENSVQHLGDVRILNSIIDMDELRTVIEQVIEEKGIK</sequence>
<dbReference type="EC" id="2.7.1.-" evidence="4"/>
<dbReference type="InterPro" id="IPR036095">
    <property type="entry name" value="PTS_EIIB-like_sf"/>
</dbReference>
<dbReference type="GO" id="GO:0009401">
    <property type="term" value="P:phosphoenolpyruvate-dependent sugar phosphotransferase system"/>
    <property type="evidence" value="ECO:0007669"/>
    <property type="project" value="InterPro"/>
</dbReference>
<dbReference type="Gene3D" id="3.40.50.2300">
    <property type="match status" value="1"/>
</dbReference>
<evidence type="ECO:0000313" key="5">
    <source>
        <dbReference type="Proteomes" id="UP000250354"/>
    </source>
</evidence>
<dbReference type="CDD" id="cd05563">
    <property type="entry name" value="PTS_IIB_ascorbate"/>
    <property type="match status" value="1"/>
</dbReference>
<evidence type="ECO:0000313" key="6">
    <source>
        <dbReference type="Proteomes" id="UP001069047"/>
    </source>
</evidence>
<reference evidence="3" key="2">
    <citation type="submission" date="2022-09" db="EMBL/GenBank/DDBJ databases">
        <title>Aerococcus urinae taxonomy study.</title>
        <authorList>
            <person name="Christensen J."/>
            <person name="Senneby E."/>
        </authorList>
    </citation>
    <scope>NUCLEOTIDE SEQUENCE</scope>
    <source>
        <strain evidence="3">LUND-41-B12</strain>
    </source>
</reference>
<evidence type="ECO:0000259" key="2">
    <source>
        <dbReference type="PROSITE" id="PS51099"/>
    </source>
</evidence>
<dbReference type="PROSITE" id="PS51099">
    <property type="entry name" value="PTS_EIIB_TYPE_2"/>
    <property type="match status" value="1"/>
</dbReference>
<name>A0A1E9PLQ6_9LACT</name>
<accession>A0A9Q4H406</accession>
<feature type="domain" description="PTS EIIB type-2" evidence="2">
    <location>
        <begin position="2"/>
        <end position="93"/>
    </location>
</feature>
<reference evidence="4 5" key="1">
    <citation type="journal article" date="2020" name="J. Bacteriol.">
        <title>Aerococcus urinae Isolated from Women with Lower Urinary Tract Symptoms: In Vitro Aggregation and Genome Analysis.</title>
        <authorList>
            <person name="Hilt E.E."/>
            <person name="Putonti C."/>
            <person name="Thomas-White K."/>
            <person name="Lewis A.L."/>
            <person name="Visick K.L."/>
            <person name="Gilbert N.M."/>
            <person name="Wolfe A.J."/>
        </authorList>
    </citation>
    <scope>NUCLEOTIDE SEQUENCE [LARGE SCALE GENOMIC DNA]</scope>
    <source>
        <strain evidence="4 5">UMB1016</strain>
    </source>
</reference>
<keyword evidence="1 4" id="KW-0808">Transferase</keyword>
<organism evidence="3 6">
    <name type="scientific">Aerococcus mictus</name>
    <dbReference type="NCBI Taxonomy" id="2976810"/>
    <lineage>
        <taxon>Bacteria</taxon>
        <taxon>Bacillati</taxon>
        <taxon>Bacillota</taxon>
        <taxon>Bacilli</taxon>
        <taxon>Lactobacillales</taxon>
        <taxon>Aerococcaceae</taxon>
        <taxon>Aerococcus</taxon>
    </lineage>
</organism>
<dbReference type="Pfam" id="PF02302">
    <property type="entry name" value="PTS_IIB"/>
    <property type="match status" value="1"/>
</dbReference>
<accession>A0A1E9PLQ6</accession>
<dbReference type="Proteomes" id="UP001069047">
    <property type="component" value="Unassembled WGS sequence"/>
</dbReference>
<keyword evidence="3" id="KW-0813">Transport</keyword>
<dbReference type="Proteomes" id="UP000250354">
    <property type="component" value="Chromosome"/>
</dbReference>
<protein>
    <submittedName>
        <fullName evidence="3">PTS sugar transporter subunit IIB</fullName>
        <ecNumber evidence="4">2.7.1.-</ecNumber>
    </submittedName>
</protein>
<evidence type="ECO:0000313" key="3">
    <source>
        <dbReference type="EMBL" id="MCY3088170.1"/>
    </source>
</evidence>
<dbReference type="AlphaFoldDB" id="A0A1E9PLQ6"/>
<dbReference type="GeneID" id="86859106"/>
<dbReference type="EMBL" id="JAOTMY010000006">
    <property type="protein sequence ID" value="MCY3088170.1"/>
    <property type="molecule type" value="Genomic_DNA"/>
</dbReference>
<dbReference type="EMBL" id="CP145132">
    <property type="protein sequence ID" value="WWC54516.1"/>
    <property type="molecule type" value="Genomic_DNA"/>
</dbReference>
<dbReference type="RefSeq" id="WP_013668533.1">
    <property type="nucleotide sequence ID" value="NZ_CAJHLJ010000011.1"/>
</dbReference>
<dbReference type="InterPro" id="IPR003501">
    <property type="entry name" value="PTS_EIIB_2/3"/>
</dbReference>
<dbReference type="GO" id="GO:0008982">
    <property type="term" value="F:protein-N(PI)-phosphohistidine-sugar phosphotransferase activity"/>
    <property type="evidence" value="ECO:0007669"/>
    <property type="project" value="InterPro"/>
</dbReference>
<evidence type="ECO:0000256" key="1">
    <source>
        <dbReference type="ARBA" id="ARBA00022679"/>
    </source>
</evidence>
<evidence type="ECO:0000313" key="4">
    <source>
        <dbReference type="EMBL" id="WWC54516.1"/>
    </source>
</evidence>
<proteinExistence type="predicted"/>
<dbReference type="InterPro" id="IPR013011">
    <property type="entry name" value="PTS_EIIB_2"/>
</dbReference>
<gene>
    <name evidence="4" type="ORF">DBT44_0009065</name>
    <name evidence="3" type="ORF">ODY61_08615</name>
</gene>